<dbReference type="PANTHER" id="PTHR43085">
    <property type="entry name" value="HEXOKINASE FAMILY MEMBER"/>
    <property type="match status" value="1"/>
</dbReference>
<name>A0A3M9N3J4_9BACT</name>
<dbReference type="PROSITE" id="PS00583">
    <property type="entry name" value="PFKB_KINASES_1"/>
    <property type="match status" value="1"/>
</dbReference>
<dbReference type="Pfam" id="PF00294">
    <property type="entry name" value="PfkB"/>
    <property type="match status" value="1"/>
</dbReference>
<dbReference type="CDD" id="cd01167">
    <property type="entry name" value="bac_FRK"/>
    <property type="match status" value="1"/>
</dbReference>
<comment type="similarity">
    <text evidence="1">Belongs to the carbohydrate kinase PfkB family.</text>
</comment>
<evidence type="ECO:0000259" key="4">
    <source>
        <dbReference type="Pfam" id="PF00294"/>
    </source>
</evidence>
<dbReference type="RefSeq" id="WP_123132102.1">
    <property type="nucleotide sequence ID" value="NZ_RJJE01000003.1"/>
</dbReference>
<gene>
    <name evidence="5" type="ORF">EFA69_05515</name>
</gene>
<evidence type="ECO:0000256" key="3">
    <source>
        <dbReference type="ARBA" id="ARBA00022777"/>
    </source>
</evidence>
<organism evidence="5 6">
    <name type="scientific">Rufibacter immobilis</name>
    <dbReference type="NCBI Taxonomy" id="1348778"/>
    <lineage>
        <taxon>Bacteria</taxon>
        <taxon>Pseudomonadati</taxon>
        <taxon>Bacteroidota</taxon>
        <taxon>Cytophagia</taxon>
        <taxon>Cytophagales</taxon>
        <taxon>Hymenobacteraceae</taxon>
        <taxon>Rufibacter</taxon>
    </lineage>
</organism>
<dbReference type="InterPro" id="IPR029056">
    <property type="entry name" value="Ribokinase-like"/>
</dbReference>
<dbReference type="InterPro" id="IPR002173">
    <property type="entry name" value="Carboh/pur_kinase_PfkB_CS"/>
</dbReference>
<accession>A0A3M9N3J4</accession>
<evidence type="ECO:0000313" key="5">
    <source>
        <dbReference type="EMBL" id="RNI31965.1"/>
    </source>
</evidence>
<dbReference type="OrthoDB" id="9813569at2"/>
<feature type="domain" description="Carbohydrate kinase PfkB" evidence="4">
    <location>
        <begin position="20"/>
        <end position="281"/>
    </location>
</feature>
<keyword evidence="6" id="KW-1185">Reference proteome</keyword>
<proteinExistence type="inferred from homology"/>
<dbReference type="InterPro" id="IPR011611">
    <property type="entry name" value="PfkB_dom"/>
</dbReference>
<dbReference type="AlphaFoldDB" id="A0A3M9N3J4"/>
<evidence type="ECO:0000313" key="6">
    <source>
        <dbReference type="Proteomes" id="UP000271010"/>
    </source>
</evidence>
<keyword evidence="3 5" id="KW-0418">Kinase</keyword>
<comment type="caution">
    <text evidence="5">The sequence shown here is derived from an EMBL/GenBank/DDBJ whole genome shotgun (WGS) entry which is preliminary data.</text>
</comment>
<evidence type="ECO:0000256" key="2">
    <source>
        <dbReference type="ARBA" id="ARBA00022679"/>
    </source>
</evidence>
<evidence type="ECO:0000256" key="1">
    <source>
        <dbReference type="ARBA" id="ARBA00010688"/>
    </source>
</evidence>
<reference evidence="5 6" key="1">
    <citation type="submission" date="2018-11" db="EMBL/GenBank/DDBJ databases">
        <title>Rufibacter latericius sp. nov., isolated from water in Baiyang Lake.</title>
        <authorList>
            <person name="Yang Y."/>
        </authorList>
    </citation>
    <scope>NUCLEOTIDE SEQUENCE [LARGE SCALE GENOMIC DNA]</scope>
    <source>
        <strain evidence="5 6">MCC P1</strain>
    </source>
</reference>
<dbReference type="InterPro" id="IPR050306">
    <property type="entry name" value="PfkB_Carbo_kinase"/>
</dbReference>
<dbReference type="Gene3D" id="3.40.1190.20">
    <property type="match status" value="1"/>
</dbReference>
<dbReference type="Proteomes" id="UP000271010">
    <property type="component" value="Unassembled WGS sequence"/>
</dbReference>
<dbReference type="PANTHER" id="PTHR43085:SF57">
    <property type="entry name" value="CARBOHYDRATE KINASE PFKB DOMAIN-CONTAINING PROTEIN"/>
    <property type="match status" value="1"/>
</dbReference>
<protein>
    <submittedName>
        <fullName evidence="5">Carbohydrate kinase</fullName>
    </submittedName>
</protein>
<sequence length="297" mass="32678">MPKEIVCFGEMLWDLLPTGKLPGGAPMNVAVHLTYLGERVHLISRLGQDALGQELTSFLQRKGLGLALVQTDATTPTGTVKVNVSDKHEVRYEIVAPAAWDFISYSEAAAQTVSRSHAFVYGSLAARHEVTRQTLREYLTRGNLNVLDVNLRPPFYSQELLEELFSAAHIAKMNHHELAEISAWYGPAVDLRESMRFLRQRFNVELLIVTQGENGAMVLQGDHFYEQAGFPVPVQDTIGSGDAFLAYFLHALLQGEGVATALRKACAAGALVATHTGATPQLTEQDLQTFLANQRHP</sequence>
<dbReference type="EMBL" id="RJJE01000003">
    <property type="protein sequence ID" value="RNI31965.1"/>
    <property type="molecule type" value="Genomic_DNA"/>
</dbReference>
<dbReference type="GO" id="GO:0016301">
    <property type="term" value="F:kinase activity"/>
    <property type="evidence" value="ECO:0007669"/>
    <property type="project" value="UniProtKB-KW"/>
</dbReference>
<dbReference type="SUPFAM" id="SSF53613">
    <property type="entry name" value="Ribokinase-like"/>
    <property type="match status" value="1"/>
</dbReference>
<keyword evidence="2" id="KW-0808">Transferase</keyword>